<dbReference type="PROSITE" id="PS00171">
    <property type="entry name" value="TIM_1"/>
    <property type="match status" value="1"/>
</dbReference>
<evidence type="ECO:0000256" key="2">
    <source>
        <dbReference type="ARBA" id="ARBA00011738"/>
    </source>
</evidence>
<dbReference type="InterPro" id="IPR000652">
    <property type="entry name" value="Triosephosphate_isomerase"/>
</dbReference>
<dbReference type="GO" id="GO:0006094">
    <property type="term" value="P:gluconeogenesis"/>
    <property type="evidence" value="ECO:0007669"/>
    <property type="project" value="TreeGrafter"/>
</dbReference>
<dbReference type="GO" id="GO:0004807">
    <property type="term" value="F:triose-phosphate isomerase activity"/>
    <property type="evidence" value="ECO:0007669"/>
    <property type="project" value="InterPro"/>
</dbReference>
<comment type="caution">
    <text evidence="5">The sequence shown here is derived from an EMBL/GenBank/DDBJ whole genome shotgun (WGS) entry which is preliminary data.</text>
</comment>
<evidence type="ECO:0000313" key="6">
    <source>
        <dbReference type="Proteomes" id="UP000822688"/>
    </source>
</evidence>
<evidence type="ECO:0000256" key="1">
    <source>
        <dbReference type="ARBA" id="ARBA00007422"/>
    </source>
</evidence>
<dbReference type="Pfam" id="PF00121">
    <property type="entry name" value="TIM"/>
    <property type="match status" value="1"/>
</dbReference>
<dbReference type="GO" id="GO:0019563">
    <property type="term" value="P:glycerol catabolic process"/>
    <property type="evidence" value="ECO:0007669"/>
    <property type="project" value="TreeGrafter"/>
</dbReference>
<dbReference type="GO" id="GO:0006096">
    <property type="term" value="P:glycolytic process"/>
    <property type="evidence" value="ECO:0007669"/>
    <property type="project" value="InterPro"/>
</dbReference>
<keyword evidence="3" id="KW-0413">Isomerase</keyword>
<dbReference type="PANTHER" id="PTHR21139:SF2">
    <property type="entry name" value="TRIOSEPHOSPHATE ISOMERASE"/>
    <property type="match status" value="1"/>
</dbReference>
<dbReference type="NCBIfam" id="TIGR00419">
    <property type="entry name" value="tim"/>
    <property type="match status" value="1"/>
</dbReference>
<dbReference type="HAMAP" id="MF_00147_B">
    <property type="entry name" value="TIM_B"/>
    <property type="match status" value="1"/>
</dbReference>
<dbReference type="InterPro" id="IPR035990">
    <property type="entry name" value="TIM_sf"/>
</dbReference>
<dbReference type="InterPro" id="IPR022896">
    <property type="entry name" value="TrioseP_Isoase_bac/euk"/>
</dbReference>
<comment type="similarity">
    <text evidence="1">Belongs to the triosephosphate isomerase family.</text>
</comment>
<name>A0A8T0J0Y5_CERPU</name>
<dbReference type="InterPro" id="IPR020861">
    <property type="entry name" value="Triosephosphate_isomerase_AS"/>
</dbReference>
<evidence type="ECO:0000256" key="4">
    <source>
        <dbReference type="ARBA" id="ARBA00024331"/>
    </source>
</evidence>
<dbReference type="EMBL" id="CM026421">
    <property type="protein sequence ID" value="KAG0589188.1"/>
    <property type="molecule type" value="Genomic_DNA"/>
</dbReference>
<dbReference type="InterPro" id="IPR013785">
    <property type="entry name" value="Aldolase_TIM"/>
</dbReference>
<reference evidence="5" key="1">
    <citation type="submission" date="2020-06" db="EMBL/GenBank/DDBJ databases">
        <title>WGS assembly of Ceratodon purpureus strain R40.</title>
        <authorList>
            <person name="Carey S.B."/>
            <person name="Jenkins J."/>
            <person name="Shu S."/>
            <person name="Lovell J.T."/>
            <person name="Sreedasyam A."/>
            <person name="Maumus F."/>
            <person name="Tiley G.P."/>
            <person name="Fernandez-Pozo N."/>
            <person name="Barry K."/>
            <person name="Chen C."/>
            <person name="Wang M."/>
            <person name="Lipzen A."/>
            <person name="Daum C."/>
            <person name="Saski C.A."/>
            <person name="Payton A.C."/>
            <person name="Mcbreen J.C."/>
            <person name="Conrad R.E."/>
            <person name="Kollar L.M."/>
            <person name="Olsson S."/>
            <person name="Huttunen S."/>
            <person name="Landis J.B."/>
            <person name="Wickett N.J."/>
            <person name="Johnson M.G."/>
            <person name="Rensing S.A."/>
            <person name="Grimwood J."/>
            <person name="Schmutz J."/>
            <person name="Mcdaniel S.F."/>
        </authorList>
    </citation>
    <scope>NUCLEOTIDE SEQUENCE</scope>
    <source>
        <strain evidence="5">R40</strain>
    </source>
</reference>
<dbReference type="EMBL" id="CM026421">
    <property type="protein sequence ID" value="KAG0589189.1"/>
    <property type="molecule type" value="Genomic_DNA"/>
</dbReference>
<dbReference type="OrthoDB" id="6715177at2759"/>
<dbReference type="AlphaFoldDB" id="A0A8T0J0Y5"/>
<dbReference type="Gene3D" id="3.20.20.70">
    <property type="entry name" value="Aldolase class I"/>
    <property type="match status" value="1"/>
</dbReference>
<dbReference type="FunFam" id="3.20.20.70:FF:000025">
    <property type="entry name" value="Triosephosphate isomerase"/>
    <property type="match status" value="1"/>
</dbReference>
<protein>
    <recommendedName>
        <fullName evidence="7">Triosephosphate isomerase</fullName>
    </recommendedName>
</protein>
<dbReference type="PROSITE" id="PS51440">
    <property type="entry name" value="TIM_2"/>
    <property type="match status" value="1"/>
</dbReference>
<dbReference type="EMBL" id="CM026421">
    <property type="protein sequence ID" value="KAG0589187.1"/>
    <property type="molecule type" value="Genomic_DNA"/>
</dbReference>
<dbReference type="CDD" id="cd00311">
    <property type="entry name" value="TIM"/>
    <property type="match status" value="1"/>
</dbReference>
<dbReference type="PANTHER" id="PTHR21139">
    <property type="entry name" value="TRIOSEPHOSPHATE ISOMERASE"/>
    <property type="match status" value="1"/>
</dbReference>
<proteinExistence type="inferred from homology"/>
<dbReference type="GO" id="GO:0046166">
    <property type="term" value="P:glyceraldehyde-3-phosphate biosynthetic process"/>
    <property type="evidence" value="ECO:0007669"/>
    <property type="project" value="TreeGrafter"/>
</dbReference>
<evidence type="ECO:0008006" key="7">
    <source>
        <dbReference type="Google" id="ProtNLM"/>
    </source>
</evidence>
<dbReference type="SUPFAM" id="SSF51351">
    <property type="entry name" value="Triosephosphate isomerase (TIM)"/>
    <property type="match status" value="1"/>
</dbReference>
<dbReference type="Proteomes" id="UP000822688">
    <property type="component" value="Chromosome 1"/>
</dbReference>
<dbReference type="GO" id="GO:0005829">
    <property type="term" value="C:cytosol"/>
    <property type="evidence" value="ECO:0007669"/>
    <property type="project" value="TreeGrafter"/>
</dbReference>
<keyword evidence="6" id="KW-1185">Reference proteome</keyword>
<evidence type="ECO:0000313" key="5">
    <source>
        <dbReference type="EMBL" id="KAG0589187.1"/>
    </source>
</evidence>
<comment type="subunit">
    <text evidence="2">Homodimer.</text>
</comment>
<comment type="pathway">
    <text evidence="4">Carbohydrate biosynthesis.</text>
</comment>
<evidence type="ECO:0000256" key="3">
    <source>
        <dbReference type="ARBA" id="ARBA00023235"/>
    </source>
</evidence>
<gene>
    <name evidence="5" type="ORF">KC19_1G002400</name>
</gene>
<organism evidence="5 6">
    <name type="scientific">Ceratodon purpureus</name>
    <name type="common">Fire moss</name>
    <name type="synonym">Dicranum purpureum</name>
    <dbReference type="NCBI Taxonomy" id="3225"/>
    <lineage>
        <taxon>Eukaryota</taxon>
        <taxon>Viridiplantae</taxon>
        <taxon>Streptophyta</taxon>
        <taxon>Embryophyta</taxon>
        <taxon>Bryophyta</taxon>
        <taxon>Bryophytina</taxon>
        <taxon>Bryopsida</taxon>
        <taxon>Dicranidae</taxon>
        <taxon>Pseudoditrichales</taxon>
        <taxon>Ditrichaceae</taxon>
        <taxon>Ceratodon</taxon>
    </lineage>
</organism>
<accession>A0A8T0J0Y5</accession>
<sequence>MSNRTFFVGGNWKCNGTRESIKKLVEELNFATIEKDCEVVVAPPYLYISQVRKTLKDEIQVAAQNSWYNKGGAFTGEISPDMLKDVGVKWVIQGHSERRSIIGESDSMIAKKSQYCLSQGLGVMACIGESLAERDANKTTEVCFNQLSGYLAEVKDWKNVVVAYEPVWAIGTGKVATPQQAQDVHLAIRGWLSDKLSPEIAAATRIIYGGSANASNCHELAKMPDIDGFLVGGAALKGPDFATICGACTSKRAGPAG</sequence>